<gene>
    <name evidence="1" type="ORF">SDC9_13616</name>
</gene>
<name>A0A644TLU5_9ZZZZ</name>
<evidence type="ECO:0000313" key="1">
    <source>
        <dbReference type="EMBL" id="MPL67913.1"/>
    </source>
</evidence>
<comment type="caution">
    <text evidence="1">The sequence shown here is derived from an EMBL/GenBank/DDBJ whole genome shotgun (WGS) entry which is preliminary data.</text>
</comment>
<dbReference type="AlphaFoldDB" id="A0A644TLU5"/>
<protein>
    <submittedName>
        <fullName evidence="1">Uncharacterized protein</fullName>
    </submittedName>
</protein>
<proteinExistence type="predicted"/>
<accession>A0A644TLU5</accession>
<organism evidence="1">
    <name type="scientific">bioreactor metagenome</name>
    <dbReference type="NCBI Taxonomy" id="1076179"/>
    <lineage>
        <taxon>unclassified sequences</taxon>
        <taxon>metagenomes</taxon>
        <taxon>ecological metagenomes</taxon>
    </lineage>
</organism>
<reference evidence="1" key="1">
    <citation type="submission" date="2019-08" db="EMBL/GenBank/DDBJ databases">
        <authorList>
            <person name="Kucharzyk K."/>
            <person name="Murdoch R.W."/>
            <person name="Higgins S."/>
            <person name="Loffler F."/>
        </authorList>
    </citation>
    <scope>NUCLEOTIDE SEQUENCE</scope>
</reference>
<sequence>MKKRNPLGDVGSDQPIFSLLGAEDLLPRAGKPGRQFPKLKQEIAEKYDFSLSDFQQSVYRYRKMRKKKMRLYVQE</sequence>
<dbReference type="EMBL" id="VSSQ01000039">
    <property type="protein sequence ID" value="MPL67913.1"/>
    <property type="molecule type" value="Genomic_DNA"/>
</dbReference>